<feature type="region of interest" description="Disordered" evidence="1">
    <location>
        <begin position="1"/>
        <end position="33"/>
    </location>
</feature>
<comment type="caution">
    <text evidence="4">The sequence shown here is derived from an EMBL/GenBank/DDBJ whole genome shotgun (WGS) entry which is preliminary data.</text>
</comment>
<dbReference type="EMBL" id="LAZR01000276">
    <property type="protein sequence ID" value="KKN77567.1"/>
    <property type="molecule type" value="Genomic_DNA"/>
</dbReference>
<sequence>MAKTLFGDDTETTAFGDAVETPNAAQEPQPLEPQDAFDRAGKVWDTSIDLEVPLGEVKENWDIFTVPKAVDPATSGMGSGDGEPQALVKNLFARPYLAFAEAFAPGARRGFLSLVDSQLPQDEFTAHGGLADEIEQAPWYKKLPEVGGWVSEKALEFKTLGFLFKAVGLSSLFNTLGSKLASRIAGREIAKLGGKKALLTYGGWNTFRTRVLTSIAKTAPENMAFMAAWQSTEAARRGEPIGPAARKGAIWGLGFSVAIPLIAEGAKAGMSTKVFEKAALKLQAKFPKLADFLAGKPEKEFIDATIESLREEAVVAGVEVPSEIVFSKLTPQAQAIVKGLARNYKKAWIKAQELDAASKRYWAAGIKDNAEVSKLAPTKPTAAPTEAAAAPRPAGGPLARAPVAAAPAEAPITPPKAPAAAVEPVGAKVPSPGAVEKKIAPAPTEGKVVAFHGTRADIKTFKPLSHFGTEKAAGRALESVKGKGKEKIIPVELALKNPLEVKDTVGVTEDVIDWVRQAEDLGVVSEAEADSIENIVTETGEIEEANKAFIKLLKSKGYDGLKYINKTEDKGSTSYVIFDSGQVKIAQPPTAKEPTAKKELAELTELPQTKLKAGAEKVYQDTINRFASLENIVTKAKKLGATIPAGEDTGKLARSYLGIGGKAQAMLEKETFIVDKAGNIKITGEGFKPIVTSIDKALKKSKHKNYENDFEDYLINTRTVSDLQRPKVEGKEGLIVSPKQIKAAEIKLSELKEKYGDDLKIFESHAKRLYDYQKRVLHLLVDAGTLSQEKYDAIVKSNQHYIPFDRVLPEDTFTGGMPVSKKRFTEARTPIRKIKGSEKPIENVFESVIKNTYKILNTAERNKVAASVYNLKDILPESIQKISPKFFPIKVSDDLTTFRPSPFKPTGTVIEVYINGKRKFMQVTPNIHDAMTGLTEPGIGLLTKIFSKPAHWLRVGATITPEFITRNPIRDQWTAFMQTNTGFVPFVDTLGAMSDLWGKSADYYEWLETGGTYSGFVEFTRPQLEKTYSELIGKKGLLKRLNIIHTAQDISQFFEQATRLGIFKAAKKKGLPALESGFAAREGTLDFMRRGAKTKDVNAVIAFFNAGVQAADKMARVAASDPIGFAMKGFAAITIPSLLLYLRNRKDPDYKEIPRWQRDLFWLIKIRDTWVRIPKPFAYGQIFGSLPERFFEYLDTKDKAAFEKIAKSLLDSLSPVSGDPASGLMPTALKPLVENTANWNFFTDRPIVPKGKERLLPEAQYTKFTSRTARELGDLFDYPPVKIENLLRGYLGGTGKYILDAGDVLINQIKDDSKGLEPKPLKTIADIPLIRGFVARGIIAGQSESLNKFYEKSKQVMAATQTTKAYFNRDDLVKAKETLAEHKPDIETSKIFDGAQQYITKLNDGIDQILSSDVHTNKQKGLAIEELERVKVYIAKRALAFYEYKEDKKITKTQYQSKIDRMAKVETDRAISLLNELKEK</sequence>
<dbReference type="Pfam" id="PF18760">
    <property type="entry name" value="ART-PolyVal"/>
    <property type="match status" value="1"/>
</dbReference>
<evidence type="ECO:0000259" key="3">
    <source>
        <dbReference type="Pfam" id="PF18857"/>
    </source>
</evidence>
<feature type="domain" description="ART-PolyVal-like" evidence="2">
    <location>
        <begin position="449"/>
        <end position="586"/>
    </location>
</feature>
<gene>
    <name evidence="4" type="ORF">LCGC14_0358420</name>
</gene>
<evidence type="ECO:0000259" key="2">
    <source>
        <dbReference type="Pfam" id="PF18760"/>
    </source>
</evidence>
<reference evidence="4" key="1">
    <citation type="journal article" date="2015" name="Nature">
        <title>Complex archaea that bridge the gap between prokaryotes and eukaryotes.</title>
        <authorList>
            <person name="Spang A."/>
            <person name="Saw J.H."/>
            <person name="Jorgensen S.L."/>
            <person name="Zaremba-Niedzwiedzka K."/>
            <person name="Martijn J."/>
            <person name="Lind A.E."/>
            <person name="van Eijk R."/>
            <person name="Schleper C."/>
            <person name="Guy L."/>
            <person name="Ettema T.J."/>
        </authorList>
    </citation>
    <scope>NUCLEOTIDE SEQUENCE</scope>
</reference>
<organism evidence="4">
    <name type="scientific">marine sediment metagenome</name>
    <dbReference type="NCBI Taxonomy" id="412755"/>
    <lineage>
        <taxon>unclassified sequences</taxon>
        <taxon>metagenomes</taxon>
        <taxon>ecological metagenomes</taxon>
    </lineage>
</organism>
<accession>A0A0F9TRJ1</accession>
<protein>
    <submittedName>
        <fullName evidence="4">Uncharacterized protein</fullName>
    </submittedName>
</protein>
<evidence type="ECO:0000256" key="1">
    <source>
        <dbReference type="SAM" id="MobiDB-lite"/>
    </source>
</evidence>
<dbReference type="InterPro" id="IPR040561">
    <property type="entry name" value="LPD38"/>
</dbReference>
<proteinExistence type="predicted"/>
<feature type="region of interest" description="Disordered" evidence="1">
    <location>
        <begin position="375"/>
        <end position="399"/>
    </location>
</feature>
<feature type="domain" description="Large polyvalent protein associated" evidence="3">
    <location>
        <begin position="1147"/>
        <end position="1328"/>
    </location>
</feature>
<dbReference type="InterPro" id="IPR049522">
    <property type="entry name" value="ART-PolyVal_dom"/>
</dbReference>
<dbReference type="Pfam" id="PF18857">
    <property type="entry name" value="LPD38"/>
    <property type="match status" value="1"/>
</dbReference>
<name>A0A0F9TRJ1_9ZZZZ</name>
<evidence type="ECO:0000313" key="4">
    <source>
        <dbReference type="EMBL" id="KKN77567.1"/>
    </source>
</evidence>